<reference evidence="7" key="1">
    <citation type="submission" date="2021-01" db="EMBL/GenBank/DDBJ databases">
        <authorList>
            <person name="Zahm M."/>
            <person name="Roques C."/>
            <person name="Cabau C."/>
            <person name="Klopp C."/>
            <person name="Donnadieu C."/>
            <person name="Jouanno E."/>
            <person name="Lampietro C."/>
            <person name="Louis A."/>
            <person name="Herpin A."/>
            <person name="Echchiki A."/>
            <person name="Berthelot C."/>
            <person name="Parey E."/>
            <person name="Roest-Crollius H."/>
            <person name="Braasch I."/>
            <person name="Postlethwait J."/>
            <person name="Bobe J."/>
            <person name="Montfort J."/>
            <person name="Bouchez O."/>
            <person name="Begum T."/>
            <person name="Mejri S."/>
            <person name="Adams A."/>
            <person name="Chen W.-J."/>
            <person name="Guiguen Y."/>
        </authorList>
    </citation>
    <scope>NUCLEOTIDE SEQUENCE</scope>
    <source>
        <tissue evidence="7">Blood</tissue>
    </source>
</reference>
<dbReference type="Gene3D" id="3.10.120.10">
    <property type="entry name" value="Cytochrome b5-like heme/steroid binding domain"/>
    <property type="match status" value="1"/>
</dbReference>
<keyword evidence="8" id="KW-1185">Reference proteome</keyword>
<feature type="region of interest" description="Disordered" evidence="6">
    <location>
        <begin position="68"/>
        <end position="90"/>
    </location>
</feature>
<dbReference type="GO" id="GO:0005783">
    <property type="term" value="C:endoplasmic reticulum"/>
    <property type="evidence" value="ECO:0007669"/>
    <property type="project" value="UniProtKB-SubCell"/>
</dbReference>
<dbReference type="GO" id="GO:0046872">
    <property type="term" value="F:metal ion binding"/>
    <property type="evidence" value="ECO:0007669"/>
    <property type="project" value="UniProtKB-KW"/>
</dbReference>
<dbReference type="InterPro" id="IPR036400">
    <property type="entry name" value="Cyt_B5-like_heme/steroid_sf"/>
</dbReference>
<evidence type="ECO:0000256" key="2">
    <source>
        <dbReference type="ARBA" id="ARBA00022617"/>
    </source>
</evidence>
<organism evidence="7 8">
    <name type="scientific">Albula goreensis</name>
    <dbReference type="NCBI Taxonomy" id="1534307"/>
    <lineage>
        <taxon>Eukaryota</taxon>
        <taxon>Metazoa</taxon>
        <taxon>Chordata</taxon>
        <taxon>Craniata</taxon>
        <taxon>Vertebrata</taxon>
        <taxon>Euteleostomi</taxon>
        <taxon>Actinopterygii</taxon>
        <taxon>Neopterygii</taxon>
        <taxon>Teleostei</taxon>
        <taxon>Albuliformes</taxon>
        <taxon>Albulidae</taxon>
        <taxon>Albula</taxon>
    </lineage>
</organism>
<evidence type="ECO:0000256" key="4">
    <source>
        <dbReference type="ARBA" id="ARBA00022824"/>
    </source>
</evidence>
<dbReference type="PANTHER" id="PTHR10281">
    <property type="entry name" value="MEMBRANE-ASSOCIATED PROGESTERONE RECEPTOR COMPONENT-RELATED"/>
    <property type="match status" value="1"/>
</dbReference>
<comment type="caution">
    <text evidence="7">The sequence shown here is derived from an EMBL/GenBank/DDBJ whole genome shotgun (WGS) entry which is preliminary data.</text>
</comment>
<dbReference type="GO" id="GO:0016020">
    <property type="term" value="C:membrane"/>
    <property type="evidence" value="ECO:0007669"/>
    <property type="project" value="TreeGrafter"/>
</dbReference>
<dbReference type="PANTHER" id="PTHR10281:SF72">
    <property type="entry name" value="NEUDESIN"/>
    <property type="match status" value="1"/>
</dbReference>
<evidence type="ECO:0000313" key="7">
    <source>
        <dbReference type="EMBL" id="KAI1895919.1"/>
    </source>
</evidence>
<dbReference type="InterPro" id="IPR050577">
    <property type="entry name" value="MAPR/NEUFC/NENF-like"/>
</dbReference>
<sequence length="90" mass="10134">MGKMPLQCAGGKDSTRAVAKMSLAQEDLTHDITGLTEEELQSLESVFSGTYKAKYPIVGYTYRRILNEDGSPNKDFQPEDQPQFNVRDEF</sequence>
<accession>A0A8T3DEH0</accession>
<dbReference type="Proteomes" id="UP000829720">
    <property type="component" value="Unassembled WGS sequence"/>
</dbReference>
<keyword evidence="3" id="KW-0479">Metal-binding</keyword>
<keyword evidence="4" id="KW-0256">Endoplasmic reticulum</keyword>
<proteinExistence type="predicted"/>
<evidence type="ECO:0000313" key="8">
    <source>
        <dbReference type="Proteomes" id="UP000829720"/>
    </source>
</evidence>
<name>A0A8T3DEH0_9TELE</name>
<dbReference type="OrthoDB" id="547796at2759"/>
<evidence type="ECO:0000256" key="5">
    <source>
        <dbReference type="ARBA" id="ARBA00023004"/>
    </source>
</evidence>
<comment type="subcellular location">
    <subcellularLocation>
        <location evidence="1">Endoplasmic reticulum</location>
    </subcellularLocation>
</comment>
<gene>
    <name evidence="7" type="ORF">AGOR_G00111730</name>
</gene>
<evidence type="ECO:0000256" key="3">
    <source>
        <dbReference type="ARBA" id="ARBA00022723"/>
    </source>
</evidence>
<evidence type="ECO:0000256" key="1">
    <source>
        <dbReference type="ARBA" id="ARBA00004240"/>
    </source>
</evidence>
<keyword evidence="5" id="KW-0408">Iron</keyword>
<protein>
    <submittedName>
        <fullName evidence="7">Uncharacterized protein</fullName>
    </submittedName>
</protein>
<dbReference type="AlphaFoldDB" id="A0A8T3DEH0"/>
<dbReference type="EMBL" id="JAERUA010000009">
    <property type="protein sequence ID" value="KAI1895919.1"/>
    <property type="molecule type" value="Genomic_DNA"/>
</dbReference>
<evidence type="ECO:0000256" key="6">
    <source>
        <dbReference type="SAM" id="MobiDB-lite"/>
    </source>
</evidence>
<keyword evidence="2" id="KW-0349">Heme</keyword>